<keyword evidence="2" id="KW-1185">Reference proteome</keyword>
<reference evidence="1 2" key="1">
    <citation type="journal article" date="2014" name="BMC Genomics">
        <title>Genome based analysis of type-I polyketide synthase and nonribosomal peptide synthetase gene clusters in seven strains of five representative Nocardia species.</title>
        <authorList>
            <person name="Komaki H."/>
            <person name="Ichikawa N."/>
            <person name="Hosoyama A."/>
            <person name="Takahashi-Nakaguchi A."/>
            <person name="Matsuzawa T."/>
            <person name="Suzuki K."/>
            <person name="Fujita N."/>
            <person name="Gonoi T."/>
        </authorList>
    </citation>
    <scope>NUCLEOTIDE SEQUENCE [LARGE SCALE GENOMIC DNA]</scope>
    <source>
        <strain evidence="1 2">NBRC 15531</strain>
    </source>
</reference>
<name>U5EB48_NOCAS</name>
<sequence length="113" mass="12675">MSLRDAAGCRFERSVSEYSEVVIALNDARLGSADELEHPPRRKLTIGGRSAEMLSWHERPGQAGKPNCSIQIQLATDSLYIFYSDGLLQLPDEDYSCRNAAKMGEDLVRMIER</sequence>
<dbReference type="STRING" id="1824.SAMN05444423_101983"/>
<organism evidence="1 2">
    <name type="scientific">Nocardia asteroides NBRC 15531</name>
    <dbReference type="NCBI Taxonomy" id="1110697"/>
    <lineage>
        <taxon>Bacteria</taxon>
        <taxon>Bacillati</taxon>
        <taxon>Actinomycetota</taxon>
        <taxon>Actinomycetes</taxon>
        <taxon>Mycobacteriales</taxon>
        <taxon>Nocardiaceae</taxon>
        <taxon>Nocardia</taxon>
    </lineage>
</organism>
<dbReference type="EMBL" id="BAFO02000020">
    <property type="protein sequence ID" value="GAD83683.1"/>
    <property type="molecule type" value="Genomic_DNA"/>
</dbReference>
<gene>
    <name evidence="1" type="ORF">NCAST_20_02520</name>
</gene>
<comment type="caution">
    <text evidence="1">The sequence shown here is derived from an EMBL/GenBank/DDBJ whole genome shotgun (WGS) entry which is preliminary data.</text>
</comment>
<dbReference type="Proteomes" id="UP000017048">
    <property type="component" value="Unassembled WGS sequence"/>
</dbReference>
<accession>U5EB48</accession>
<proteinExistence type="predicted"/>
<evidence type="ECO:0000313" key="2">
    <source>
        <dbReference type="Proteomes" id="UP000017048"/>
    </source>
</evidence>
<evidence type="ECO:0000313" key="1">
    <source>
        <dbReference type="EMBL" id="GAD83683.1"/>
    </source>
</evidence>
<dbReference type="AlphaFoldDB" id="U5EB48"/>
<protein>
    <submittedName>
        <fullName evidence="1">Uncharacterized protein</fullName>
    </submittedName>
</protein>